<evidence type="ECO:0000313" key="3">
    <source>
        <dbReference type="Proteomes" id="UP001311915"/>
    </source>
</evidence>
<dbReference type="EMBL" id="JAWPEI010000005">
    <property type="protein sequence ID" value="KAK4727017.1"/>
    <property type="molecule type" value="Genomic_DNA"/>
</dbReference>
<dbReference type="Proteomes" id="UP001311915">
    <property type="component" value="Unassembled WGS sequence"/>
</dbReference>
<evidence type="ECO:0000313" key="2">
    <source>
        <dbReference type="EMBL" id="KAK4727017.1"/>
    </source>
</evidence>
<name>A0AAV9LRM4_9SOLN</name>
<reference evidence="2 3" key="1">
    <citation type="submission" date="2023-10" db="EMBL/GenBank/DDBJ databases">
        <title>Genome-Wide Identification Analysis in wild type Solanum Pinnatisectum Reveals Some Genes Defensing Phytophthora Infestans.</title>
        <authorList>
            <person name="Sun C."/>
        </authorList>
    </citation>
    <scope>NUCLEOTIDE SEQUENCE [LARGE SCALE GENOMIC DNA]</scope>
    <source>
        <strain evidence="2">LQN</strain>
        <tissue evidence="2">Leaf</tissue>
    </source>
</reference>
<evidence type="ECO:0000256" key="1">
    <source>
        <dbReference type="SAM" id="MobiDB-lite"/>
    </source>
</evidence>
<sequence>MDLSPAIDIETLPAKVVLPSPAPRPSGICSTSPSMTTSSSTTPLPPRSIASAAASRPPLTQATILRMGHLAHSTDRRASRLEAIVPGMIESALAAAVTPLRESIDTLTARIDVCYLYMWEHIVLSYKLHFHDFKESSIKELRLGQDEFEDEETENQSLLAIEQTNKYDFLALVAITKPGEAENSCQTQETILALMAGSDSKEEEEDKKDQKTNRVEESMHLIFNEGHNQTHQGMVDHLEDLGMNPPNTKRCHVGKSPIPPTSSPVMLDSELEDISASIPSASNPSSQKPNKNILKYLEIGKEKYFRTKPLLRGRTFHTKILSIDVVKRGHLFLDTKLLVLGKEVVEFYMNLTILEGKVITSTINGVELVFDHIRLGEILKFPTNELFSQGRVSTRARKVLKGEMAPFHKLLFDIVHKEILPRDIDDMTIYWPSLMIKHMARIVDPQPGSHQLAYGSLLSIVFKDFSVPLGEGKSLTRVDIVTK</sequence>
<gene>
    <name evidence="2" type="ORF">R3W88_031934</name>
</gene>
<proteinExistence type="predicted"/>
<keyword evidence="3" id="KW-1185">Reference proteome</keyword>
<comment type="caution">
    <text evidence="2">The sequence shown here is derived from an EMBL/GenBank/DDBJ whole genome shotgun (WGS) entry which is preliminary data.</text>
</comment>
<dbReference type="AlphaFoldDB" id="A0AAV9LRM4"/>
<organism evidence="2 3">
    <name type="scientific">Solanum pinnatisectum</name>
    <name type="common">tansyleaf nightshade</name>
    <dbReference type="NCBI Taxonomy" id="50273"/>
    <lineage>
        <taxon>Eukaryota</taxon>
        <taxon>Viridiplantae</taxon>
        <taxon>Streptophyta</taxon>
        <taxon>Embryophyta</taxon>
        <taxon>Tracheophyta</taxon>
        <taxon>Spermatophyta</taxon>
        <taxon>Magnoliopsida</taxon>
        <taxon>eudicotyledons</taxon>
        <taxon>Gunneridae</taxon>
        <taxon>Pentapetalae</taxon>
        <taxon>asterids</taxon>
        <taxon>lamiids</taxon>
        <taxon>Solanales</taxon>
        <taxon>Solanaceae</taxon>
        <taxon>Solanoideae</taxon>
        <taxon>Solaneae</taxon>
        <taxon>Solanum</taxon>
    </lineage>
</organism>
<accession>A0AAV9LRM4</accession>
<feature type="region of interest" description="Disordered" evidence="1">
    <location>
        <begin position="20"/>
        <end position="55"/>
    </location>
</feature>
<protein>
    <submittedName>
        <fullName evidence="2">Uncharacterized protein</fullName>
    </submittedName>
</protein>
<feature type="compositionally biased region" description="Low complexity" evidence="1">
    <location>
        <begin position="30"/>
        <end position="55"/>
    </location>
</feature>